<keyword evidence="2" id="KW-1185">Reference proteome</keyword>
<organism evidence="1 2">
    <name type="scientific">Parathielavia hyrcaniae</name>
    <dbReference type="NCBI Taxonomy" id="113614"/>
    <lineage>
        <taxon>Eukaryota</taxon>
        <taxon>Fungi</taxon>
        <taxon>Dikarya</taxon>
        <taxon>Ascomycota</taxon>
        <taxon>Pezizomycotina</taxon>
        <taxon>Sordariomycetes</taxon>
        <taxon>Sordariomycetidae</taxon>
        <taxon>Sordariales</taxon>
        <taxon>Chaetomiaceae</taxon>
        <taxon>Parathielavia</taxon>
    </lineage>
</organism>
<name>A0AAN6SYL7_9PEZI</name>
<proteinExistence type="predicted"/>
<evidence type="ECO:0000313" key="1">
    <source>
        <dbReference type="EMBL" id="KAK4098188.1"/>
    </source>
</evidence>
<reference evidence="1" key="1">
    <citation type="journal article" date="2023" name="Mol. Phylogenet. Evol.">
        <title>Genome-scale phylogeny and comparative genomics of the fungal order Sordariales.</title>
        <authorList>
            <person name="Hensen N."/>
            <person name="Bonometti L."/>
            <person name="Westerberg I."/>
            <person name="Brannstrom I.O."/>
            <person name="Guillou S."/>
            <person name="Cros-Aarteil S."/>
            <person name="Calhoun S."/>
            <person name="Haridas S."/>
            <person name="Kuo A."/>
            <person name="Mondo S."/>
            <person name="Pangilinan J."/>
            <person name="Riley R."/>
            <person name="LaButti K."/>
            <person name="Andreopoulos B."/>
            <person name="Lipzen A."/>
            <person name="Chen C."/>
            <person name="Yan M."/>
            <person name="Daum C."/>
            <person name="Ng V."/>
            <person name="Clum A."/>
            <person name="Steindorff A."/>
            <person name="Ohm R.A."/>
            <person name="Martin F."/>
            <person name="Silar P."/>
            <person name="Natvig D.O."/>
            <person name="Lalanne C."/>
            <person name="Gautier V."/>
            <person name="Ament-Velasquez S.L."/>
            <person name="Kruys A."/>
            <person name="Hutchinson M.I."/>
            <person name="Powell A.J."/>
            <person name="Barry K."/>
            <person name="Miller A.N."/>
            <person name="Grigoriev I.V."/>
            <person name="Debuchy R."/>
            <person name="Gladieux P."/>
            <person name="Hiltunen Thoren M."/>
            <person name="Johannesson H."/>
        </authorList>
    </citation>
    <scope>NUCLEOTIDE SEQUENCE</scope>
    <source>
        <strain evidence="1">CBS 757.83</strain>
    </source>
</reference>
<protein>
    <recommendedName>
        <fullName evidence="3">F-box domain-containing protein</fullName>
    </recommendedName>
</protein>
<comment type="caution">
    <text evidence="1">The sequence shown here is derived from an EMBL/GenBank/DDBJ whole genome shotgun (WGS) entry which is preliminary data.</text>
</comment>
<accession>A0AAN6SYL7</accession>
<sequence length="342" mass="38423">MSGLGNFSKFAPELLEHILDGLCLHHIQDLRQPPLYYSKDDFIGLASLCRVSRHFNQLATWRLYHSLVSWRTDSSWQLIARTLIEREDLAKLVKHLSLDPEGLDIPDDPSHFLPNVVAYFEEEVAPSATDAGLHPGSLTSNYENSENYLQDAAVLALMTSLCQNLSTIDFGSTREQGAAFASCPEGSLLSLRHVQVSHYDTEGGFALDQLFPLFEAAPNISLLRLDMIGNVGPPEEGLRLEHLADLELHSCCITAQSLARILSLCPNLRRLQYWSGGMLYRDDQFGPREAVAAVLQHTPHLKEFELNLCQWQSFSNDEFSEDEMYEAKLALENRGIACTIYL</sequence>
<gene>
    <name evidence="1" type="ORF">N658DRAFT_226133</name>
</gene>
<reference evidence="1" key="2">
    <citation type="submission" date="2023-05" db="EMBL/GenBank/DDBJ databases">
        <authorList>
            <consortium name="Lawrence Berkeley National Laboratory"/>
            <person name="Steindorff A."/>
            <person name="Hensen N."/>
            <person name="Bonometti L."/>
            <person name="Westerberg I."/>
            <person name="Brannstrom I.O."/>
            <person name="Guillou S."/>
            <person name="Cros-Aarteil S."/>
            <person name="Calhoun S."/>
            <person name="Haridas S."/>
            <person name="Kuo A."/>
            <person name="Mondo S."/>
            <person name="Pangilinan J."/>
            <person name="Riley R."/>
            <person name="Labutti K."/>
            <person name="Andreopoulos B."/>
            <person name="Lipzen A."/>
            <person name="Chen C."/>
            <person name="Yanf M."/>
            <person name="Daum C."/>
            <person name="Ng V."/>
            <person name="Clum A."/>
            <person name="Ohm R."/>
            <person name="Martin F."/>
            <person name="Silar P."/>
            <person name="Natvig D."/>
            <person name="Lalanne C."/>
            <person name="Gautier V."/>
            <person name="Ament-Velasquez S.L."/>
            <person name="Kruys A."/>
            <person name="Hutchinson M.I."/>
            <person name="Powell A.J."/>
            <person name="Barry K."/>
            <person name="Miller A.N."/>
            <person name="Grigoriev I.V."/>
            <person name="Debuchy R."/>
            <person name="Gladieux P."/>
            <person name="Thoren M.H."/>
            <person name="Johannesson H."/>
        </authorList>
    </citation>
    <scope>NUCLEOTIDE SEQUENCE</scope>
    <source>
        <strain evidence="1">CBS 757.83</strain>
    </source>
</reference>
<dbReference type="Proteomes" id="UP001305647">
    <property type="component" value="Unassembled WGS sequence"/>
</dbReference>
<dbReference type="SUPFAM" id="SSF52047">
    <property type="entry name" value="RNI-like"/>
    <property type="match status" value="1"/>
</dbReference>
<evidence type="ECO:0000313" key="2">
    <source>
        <dbReference type="Proteomes" id="UP001305647"/>
    </source>
</evidence>
<dbReference type="Gene3D" id="3.80.10.10">
    <property type="entry name" value="Ribonuclease Inhibitor"/>
    <property type="match status" value="1"/>
</dbReference>
<dbReference type="AlphaFoldDB" id="A0AAN6SYL7"/>
<dbReference type="EMBL" id="MU863661">
    <property type="protein sequence ID" value="KAK4098188.1"/>
    <property type="molecule type" value="Genomic_DNA"/>
</dbReference>
<dbReference type="InterPro" id="IPR032675">
    <property type="entry name" value="LRR_dom_sf"/>
</dbReference>
<evidence type="ECO:0008006" key="3">
    <source>
        <dbReference type="Google" id="ProtNLM"/>
    </source>
</evidence>